<dbReference type="Proteomes" id="UP001485043">
    <property type="component" value="Unassembled WGS sequence"/>
</dbReference>
<dbReference type="AlphaFoldDB" id="A0AAW1SQD3"/>
<organism evidence="2 3">
    <name type="scientific">Apatococcus fuscideae</name>
    <dbReference type="NCBI Taxonomy" id="2026836"/>
    <lineage>
        <taxon>Eukaryota</taxon>
        <taxon>Viridiplantae</taxon>
        <taxon>Chlorophyta</taxon>
        <taxon>core chlorophytes</taxon>
        <taxon>Trebouxiophyceae</taxon>
        <taxon>Chlorellales</taxon>
        <taxon>Chlorellaceae</taxon>
        <taxon>Apatococcus</taxon>
    </lineage>
</organism>
<gene>
    <name evidence="2" type="ORF">WJX84_005142</name>
</gene>
<evidence type="ECO:0000256" key="1">
    <source>
        <dbReference type="SAM" id="MobiDB-lite"/>
    </source>
</evidence>
<keyword evidence="3" id="KW-1185">Reference proteome</keyword>
<sequence>MSGSAYLSGQDHDLLLPQFSNSWTTSVQQHDTRSLQRALLAAEHSGPPSTGDRLPLRIQTTDRHSHPTEQQRLEAMYQSQLLLLLAQQQDQQHTSRVHSLRRSLSTPSSNVGSPAFRNNNIRVTPVKAAHLGSPPSPSEHAVSEAQRARRQKGTGVFLPGCPGRKAPRSAFTASAMARTCSVDSDSSVNSDLSSVSSAPSLCSVSLSESGAWSPFAGRSFDLHKGSAAVSCPPGSLERIGEAFPEHLY</sequence>
<dbReference type="EMBL" id="JALJOV010001226">
    <property type="protein sequence ID" value="KAK9851692.1"/>
    <property type="molecule type" value="Genomic_DNA"/>
</dbReference>
<evidence type="ECO:0000313" key="3">
    <source>
        <dbReference type="Proteomes" id="UP001485043"/>
    </source>
</evidence>
<protein>
    <submittedName>
        <fullName evidence="2">Uncharacterized protein</fullName>
    </submittedName>
</protein>
<evidence type="ECO:0000313" key="2">
    <source>
        <dbReference type="EMBL" id="KAK9851692.1"/>
    </source>
</evidence>
<reference evidence="2 3" key="1">
    <citation type="journal article" date="2024" name="Nat. Commun.">
        <title>Phylogenomics reveals the evolutionary origins of lichenization in chlorophyte algae.</title>
        <authorList>
            <person name="Puginier C."/>
            <person name="Libourel C."/>
            <person name="Otte J."/>
            <person name="Skaloud P."/>
            <person name="Haon M."/>
            <person name="Grisel S."/>
            <person name="Petersen M."/>
            <person name="Berrin J.G."/>
            <person name="Delaux P.M."/>
            <person name="Dal Grande F."/>
            <person name="Keller J."/>
        </authorList>
    </citation>
    <scope>NUCLEOTIDE SEQUENCE [LARGE SCALE GENOMIC DNA]</scope>
    <source>
        <strain evidence="2 3">SAG 2523</strain>
    </source>
</reference>
<name>A0AAW1SQD3_9CHLO</name>
<comment type="caution">
    <text evidence="2">The sequence shown here is derived from an EMBL/GenBank/DDBJ whole genome shotgun (WGS) entry which is preliminary data.</text>
</comment>
<proteinExistence type="predicted"/>
<accession>A0AAW1SQD3</accession>
<feature type="region of interest" description="Disordered" evidence="1">
    <location>
        <begin position="130"/>
        <end position="161"/>
    </location>
</feature>